<feature type="chain" id="PRO_5020566832" description="Phytase-like domain-containing protein" evidence="1">
    <location>
        <begin position="22"/>
        <end position="390"/>
    </location>
</feature>
<evidence type="ECO:0008006" key="4">
    <source>
        <dbReference type="Google" id="ProtNLM"/>
    </source>
</evidence>
<gene>
    <name evidence="2" type="ORF">EK403_06675</name>
</gene>
<keyword evidence="1" id="KW-0732">Signal</keyword>
<sequence length="390" mass="41020">MIGRLPMLVVAFAIGAAPAAAVELVGPPLQPNLSNETGSSFPNIVPDADGGFAALWDVDIDGDLRSDQILARFYGRDRQPKGAARRIDGKIGGRTPTNVFGAGGALLGDGRQLYAWQADFAQQLWEKRQFVGRFIGGRAPGDEISRLETDPDMVAGAPPLPLRDGRAILRWQAFALSDREEGRFVSADGSLGPANLVFQLANARISGLAALDKGFVALFVRSLSSGEEELVGQVYGAEGGRQGGVIVVVPPSPAGTLGATSIVGLPSGDFFLLRAVRRANGSARLTGQRFTRTGRRIGGEKTLLNSIPFQAAAPRLLPGGDLLIALEERVGETKCIVYRRFGDDLEQIGPAAATDSAAGLIRGPSVVLADGRVASAYVIGRKIFVQVVAP</sequence>
<dbReference type="EMBL" id="RYFI01000005">
    <property type="protein sequence ID" value="RXF74052.1"/>
    <property type="molecule type" value="Genomic_DNA"/>
</dbReference>
<organism evidence="2 3">
    <name type="scientific">Hansschlegelia zhihuaiae</name>
    <dbReference type="NCBI Taxonomy" id="405005"/>
    <lineage>
        <taxon>Bacteria</taxon>
        <taxon>Pseudomonadati</taxon>
        <taxon>Pseudomonadota</taxon>
        <taxon>Alphaproteobacteria</taxon>
        <taxon>Hyphomicrobiales</taxon>
        <taxon>Methylopilaceae</taxon>
        <taxon>Hansschlegelia</taxon>
    </lineage>
</organism>
<name>A0A4V1KJF9_9HYPH</name>
<dbReference type="AlphaFoldDB" id="A0A4V1KJF9"/>
<reference evidence="2 3" key="1">
    <citation type="submission" date="2018-12" db="EMBL/GenBank/DDBJ databases">
        <title>bacterium Hansschlegelia zhihuaiae S113.</title>
        <authorList>
            <person name="He J."/>
        </authorList>
    </citation>
    <scope>NUCLEOTIDE SEQUENCE [LARGE SCALE GENOMIC DNA]</scope>
    <source>
        <strain evidence="2 3">S 113</strain>
    </source>
</reference>
<protein>
    <recommendedName>
        <fullName evidence="4">Phytase-like domain-containing protein</fullName>
    </recommendedName>
</protein>
<dbReference type="RefSeq" id="WP_128776728.1">
    <property type="nucleotide sequence ID" value="NZ_RYFI01000005.1"/>
</dbReference>
<proteinExistence type="predicted"/>
<evidence type="ECO:0000313" key="2">
    <source>
        <dbReference type="EMBL" id="RXF74052.1"/>
    </source>
</evidence>
<evidence type="ECO:0000313" key="3">
    <source>
        <dbReference type="Proteomes" id="UP000289708"/>
    </source>
</evidence>
<keyword evidence="3" id="KW-1185">Reference proteome</keyword>
<feature type="signal peptide" evidence="1">
    <location>
        <begin position="1"/>
        <end position="21"/>
    </location>
</feature>
<dbReference type="Proteomes" id="UP000289708">
    <property type="component" value="Unassembled WGS sequence"/>
</dbReference>
<comment type="caution">
    <text evidence="2">The sequence shown here is derived from an EMBL/GenBank/DDBJ whole genome shotgun (WGS) entry which is preliminary data.</text>
</comment>
<evidence type="ECO:0000256" key="1">
    <source>
        <dbReference type="SAM" id="SignalP"/>
    </source>
</evidence>
<accession>A0A4V1KJF9</accession>